<dbReference type="EMBL" id="CAJVPY010000726">
    <property type="protein sequence ID" value="CAG8489141.1"/>
    <property type="molecule type" value="Genomic_DNA"/>
</dbReference>
<dbReference type="AlphaFoldDB" id="A0A9N8WLQ4"/>
<name>A0A9N8WLQ4_9GLOM</name>
<proteinExistence type="predicted"/>
<reference evidence="1" key="1">
    <citation type="submission" date="2021-06" db="EMBL/GenBank/DDBJ databases">
        <authorList>
            <person name="Kallberg Y."/>
            <person name="Tangrot J."/>
            <person name="Rosling A."/>
        </authorList>
    </citation>
    <scope>NUCLEOTIDE SEQUENCE</scope>
    <source>
        <strain evidence="1">MA453B</strain>
    </source>
</reference>
<dbReference type="Proteomes" id="UP000789405">
    <property type="component" value="Unassembled WGS sequence"/>
</dbReference>
<evidence type="ECO:0000313" key="2">
    <source>
        <dbReference type="Proteomes" id="UP000789405"/>
    </source>
</evidence>
<comment type="caution">
    <text evidence="1">The sequence shown here is derived from an EMBL/GenBank/DDBJ whole genome shotgun (WGS) entry which is preliminary data.</text>
</comment>
<sequence>MHSLFGSLQASESHIEVNKTNIEGIHSVSETNNEDTHLVSETELEAQILLQKKRPKHKATYEEEQI</sequence>
<organism evidence="1 2">
    <name type="scientific">Dentiscutata erythropus</name>
    <dbReference type="NCBI Taxonomy" id="1348616"/>
    <lineage>
        <taxon>Eukaryota</taxon>
        <taxon>Fungi</taxon>
        <taxon>Fungi incertae sedis</taxon>
        <taxon>Mucoromycota</taxon>
        <taxon>Glomeromycotina</taxon>
        <taxon>Glomeromycetes</taxon>
        <taxon>Diversisporales</taxon>
        <taxon>Gigasporaceae</taxon>
        <taxon>Dentiscutata</taxon>
    </lineage>
</organism>
<evidence type="ECO:0000313" key="1">
    <source>
        <dbReference type="EMBL" id="CAG8489141.1"/>
    </source>
</evidence>
<keyword evidence="2" id="KW-1185">Reference proteome</keyword>
<protein>
    <submittedName>
        <fullName evidence="1">19995_t:CDS:1</fullName>
    </submittedName>
</protein>
<gene>
    <name evidence="1" type="ORF">DERYTH_LOCUS2322</name>
</gene>
<accession>A0A9N8WLQ4</accession>